<dbReference type="InterPro" id="IPR001247">
    <property type="entry name" value="ExoRNase_PH_dom1"/>
</dbReference>
<dbReference type="PANTHER" id="PTHR11097">
    <property type="entry name" value="EXOSOME COMPLEX EXONUCLEASE RIBOSOMAL RNA PROCESSING PROTEIN"/>
    <property type="match status" value="1"/>
</dbReference>
<proteinExistence type="inferred from homology"/>
<reference evidence="13" key="1">
    <citation type="submission" date="2017-02" db="UniProtKB">
        <authorList>
            <consortium name="WormBaseParasite"/>
        </authorList>
    </citation>
    <scope>IDENTIFICATION</scope>
</reference>
<keyword evidence="8" id="KW-0539">Nucleus</keyword>
<feature type="domain" description="Exoribonuclease phosphorolytic" evidence="10">
    <location>
        <begin position="33"/>
        <end position="172"/>
    </location>
</feature>
<dbReference type="SUPFAM" id="SSF54211">
    <property type="entry name" value="Ribosomal protein S5 domain 2-like"/>
    <property type="match status" value="1"/>
</dbReference>
<dbReference type="GO" id="GO:0034473">
    <property type="term" value="P:U1 snRNA 3'-end processing"/>
    <property type="evidence" value="ECO:0007669"/>
    <property type="project" value="TreeGrafter"/>
</dbReference>
<dbReference type="AlphaFoldDB" id="A0A0R3W7K7"/>
<dbReference type="Pfam" id="PF01138">
    <property type="entry name" value="RNase_PH"/>
    <property type="match status" value="1"/>
</dbReference>
<evidence type="ECO:0000256" key="8">
    <source>
        <dbReference type="ARBA" id="ARBA00023242"/>
    </source>
</evidence>
<dbReference type="WBParaSite" id="TASK_0000626601-mRNA-1">
    <property type="protein sequence ID" value="TASK_0000626601-mRNA-1"/>
    <property type="gene ID" value="TASK_0000626601"/>
</dbReference>
<evidence type="ECO:0000256" key="2">
    <source>
        <dbReference type="ARBA" id="ARBA00004604"/>
    </source>
</evidence>
<dbReference type="GO" id="GO:0005730">
    <property type="term" value="C:nucleolus"/>
    <property type="evidence" value="ECO:0007669"/>
    <property type="project" value="UniProtKB-SubCell"/>
</dbReference>
<evidence type="ECO:0000259" key="10">
    <source>
        <dbReference type="Pfam" id="PF01138"/>
    </source>
</evidence>
<dbReference type="GO" id="GO:0034476">
    <property type="term" value="P:U5 snRNA 3'-end processing"/>
    <property type="evidence" value="ECO:0007669"/>
    <property type="project" value="TreeGrafter"/>
</dbReference>
<gene>
    <name evidence="11" type="ORF">TASK_LOCUS6267</name>
</gene>
<comment type="subcellular location">
    <subcellularLocation>
        <location evidence="1">Cytoplasm</location>
    </subcellularLocation>
    <subcellularLocation>
        <location evidence="2">Nucleus</location>
        <location evidence="2">Nucleolus</location>
    </subcellularLocation>
</comment>
<evidence type="ECO:0000313" key="11">
    <source>
        <dbReference type="EMBL" id="VDK36386.1"/>
    </source>
</evidence>
<dbReference type="GO" id="GO:0071028">
    <property type="term" value="P:nuclear mRNA surveillance"/>
    <property type="evidence" value="ECO:0007669"/>
    <property type="project" value="TreeGrafter"/>
</dbReference>
<protein>
    <recommendedName>
        <fullName evidence="9">Ribosomal RNA-processing protein 43</fullName>
    </recommendedName>
</protein>
<dbReference type="EMBL" id="UYRS01018483">
    <property type="protein sequence ID" value="VDK36386.1"/>
    <property type="molecule type" value="Genomic_DNA"/>
</dbReference>
<evidence type="ECO:0000313" key="13">
    <source>
        <dbReference type="WBParaSite" id="TASK_0000626601-mRNA-1"/>
    </source>
</evidence>
<dbReference type="PANTHER" id="PTHR11097:SF9">
    <property type="entry name" value="EXOSOME COMPLEX COMPONENT RRP43"/>
    <property type="match status" value="1"/>
</dbReference>
<keyword evidence="6" id="KW-0271">Exosome</keyword>
<evidence type="ECO:0000256" key="1">
    <source>
        <dbReference type="ARBA" id="ARBA00004496"/>
    </source>
</evidence>
<dbReference type="GO" id="GO:0000177">
    <property type="term" value="C:cytoplasmic exosome (RNase complex)"/>
    <property type="evidence" value="ECO:0007669"/>
    <property type="project" value="TreeGrafter"/>
</dbReference>
<dbReference type="OrthoDB" id="1918363at2759"/>
<dbReference type="InterPro" id="IPR027408">
    <property type="entry name" value="PNPase/RNase_PH_dom_sf"/>
</dbReference>
<dbReference type="STRING" id="60517.A0A0R3W7K7"/>
<evidence type="ECO:0000256" key="9">
    <source>
        <dbReference type="ARBA" id="ARBA00030617"/>
    </source>
</evidence>
<organism evidence="13">
    <name type="scientific">Taenia asiatica</name>
    <name type="common">Asian tapeworm</name>
    <dbReference type="NCBI Taxonomy" id="60517"/>
    <lineage>
        <taxon>Eukaryota</taxon>
        <taxon>Metazoa</taxon>
        <taxon>Spiralia</taxon>
        <taxon>Lophotrochozoa</taxon>
        <taxon>Platyhelminthes</taxon>
        <taxon>Cestoda</taxon>
        <taxon>Eucestoda</taxon>
        <taxon>Cyclophyllidea</taxon>
        <taxon>Taeniidae</taxon>
        <taxon>Taenia</taxon>
    </lineage>
</organism>
<evidence type="ECO:0000256" key="3">
    <source>
        <dbReference type="ARBA" id="ARBA00006678"/>
    </source>
</evidence>
<evidence type="ECO:0000256" key="7">
    <source>
        <dbReference type="ARBA" id="ARBA00022884"/>
    </source>
</evidence>
<dbReference type="Gene3D" id="3.30.230.70">
    <property type="entry name" value="GHMP Kinase, N-terminal domain"/>
    <property type="match status" value="1"/>
</dbReference>
<keyword evidence="7" id="KW-0694">RNA-binding</keyword>
<evidence type="ECO:0000256" key="4">
    <source>
        <dbReference type="ARBA" id="ARBA00022490"/>
    </source>
</evidence>
<dbReference type="GO" id="GO:0035925">
    <property type="term" value="F:mRNA 3'-UTR AU-rich region binding"/>
    <property type="evidence" value="ECO:0007669"/>
    <property type="project" value="TreeGrafter"/>
</dbReference>
<evidence type="ECO:0000256" key="5">
    <source>
        <dbReference type="ARBA" id="ARBA00022552"/>
    </source>
</evidence>
<evidence type="ECO:0000313" key="12">
    <source>
        <dbReference type="Proteomes" id="UP000282613"/>
    </source>
</evidence>
<evidence type="ECO:0000256" key="6">
    <source>
        <dbReference type="ARBA" id="ARBA00022835"/>
    </source>
</evidence>
<reference evidence="11 12" key="2">
    <citation type="submission" date="2018-11" db="EMBL/GenBank/DDBJ databases">
        <authorList>
            <consortium name="Pathogen Informatics"/>
        </authorList>
    </citation>
    <scope>NUCLEOTIDE SEQUENCE [LARGE SCALE GENOMIC DNA]</scope>
</reference>
<comment type="similarity">
    <text evidence="3">Belongs to the RNase PH family.</text>
</comment>
<sequence>MNDLGLLKPVCLFEQFFDHKLRLNNIPYDGFANFSCCTGVVSTAVGSAIVSVGATCVICGIKVKVLPSPNEVASPFICNIEHMGLAQRGQRINPVPSKELQSLSVQLEWILGSVALPDIKSQLLIHSESDGMDGSSPSGTYLLHIDIAIVLDDGCLLDACLAAALAALETASWPRLVADPLPPQITGSALSTLKVEFKERIPSEVVKLVLSEWPVALSFAVVPRAPPNASLETIIQPSRSESLLWDTDASICRLVVDSRSRVVDFTMFGGFASGLWRHLDASDGREDTVSGLIRRIIARATEYAPLVRQQMKAKTDD</sequence>
<dbReference type="GO" id="GO:0000467">
    <property type="term" value="P:exonucleolytic trimming to generate mature 3'-end of 5.8S rRNA from tricistronic rRNA transcript (SSU-rRNA, 5.8S rRNA, LSU-rRNA)"/>
    <property type="evidence" value="ECO:0007669"/>
    <property type="project" value="TreeGrafter"/>
</dbReference>
<dbReference type="GO" id="GO:0071038">
    <property type="term" value="P:TRAMP-dependent tRNA surveillance pathway"/>
    <property type="evidence" value="ECO:0007669"/>
    <property type="project" value="TreeGrafter"/>
</dbReference>
<keyword evidence="12" id="KW-1185">Reference proteome</keyword>
<dbReference type="GO" id="GO:0034475">
    <property type="term" value="P:U4 snRNA 3'-end processing"/>
    <property type="evidence" value="ECO:0007669"/>
    <property type="project" value="TreeGrafter"/>
</dbReference>
<dbReference type="Proteomes" id="UP000282613">
    <property type="component" value="Unassembled WGS sequence"/>
</dbReference>
<name>A0A0R3W7K7_TAEAS</name>
<keyword evidence="4" id="KW-0963">Cytoplasm</keyword>
<dbReference type="GO" id="GO:0000176">
    <property type="term" value="C:nuclear exosome (RNase complex)"/>
    <property type="evidence" value="ECO:0007669"/>
    <property type="project" value="TreeGrafter"/>
</dbReference>
<dbReference type="InterPro" id="IPR050590">
    <property type="entry name" value="Exosome_comp_Rrp42_subfam"/>
</dbReference>
<dbReference type="GO" id="GO:0071035">
    <property type="term" value="P:nuclear polyadenylation-dependent rRNA catabolic process"/>
    <property type="evidence" value="ECO:0007669"/>
    <property type="project" value="TreeGrafter"/>
</dbReference>
<accession>A0A0R3W7K7</accession>
<dbReference type="GO" id="GO:0016075">
    <property type="term" value="P:rRNA catabolic process"/>
    <property type="evidence" value="ECO:0007669"/>
    <property type="project" value="TreeGrafter"/>
</dbReference>
<keyword evidence="5" id="KW-0698">rRNA processing</keyword>
<dbReference type="InterPro" id="IPR020568">
    <property type="entry name" value="Ribosomal_Su5_D2-typ_SF"/>
</dbReference>